<dbReference type="Proteomes" id="UP000015102">
    <property type="component" value="Unassembled WGS sequence"/>
</dbReference>
<accession>T1GZQ6</accession>
<dbReference type="AlphaFoldDB" id="T1GZQ6"/>
<name>T1GZQ6_MEGSC</name>
<dbReference type="EnsemblMetazoa" id="MESCA009360-RA">
    <property type="protein sequence ID" value="MESCA009360-PA"/>
    <property type="gene ID" value="MESCA009360"/>
</dbReference>
<reference evidence="3" key="1">
    <citation type="submission" date="2013-02" db="EMBL/GenBank/DDBJ databases">
        <authorList>
            <person name="Hughes D."/>
        </authorList>
    </citation>
    <scope>NUCLEOTIDE SEQUENCE</scope>
    <source>
        <strain>Durham</strain>
        <strain evidence="3">NC isolate 2 -- Noor lab</strain>
    </source>
</reference>
<sequence length="97" mass="10629">MTPNLAVQRKVKTASKSVEGGQSGFHRGGGGLRDYNDTFSGRSFSRVLPSFQGKEVQRKPNYLEWEEIEAGNGAFKLRNVLAKEKVIPGYIGKPDGS</sequence>
<protein>
    <submittedName>
        <fullName evidence="2">Uncharacterized protein</fullName>
    </submittedName>
</protein>
<evidence type="ECO:0000313" key="2">
    <source>
        <dbReference type="EnsemblMetazoa" id="MESCA009360-PA"/>
    </source>
</evidence>
<feature type="region of interest" description="Disordered" evidence="1">
    <location>
        <begin position="1"/>
        <end position="36"/>
    </location>
</feature>
<dbReference type="EMBL" id="CAQQ02376769">
    <property type="status" value="NOT_ANNOTATED_CDS"/>
    <property type="molecule type" value="Genomic_DNA"/>
</dbReference>
<organism evidence="2 3">
    <name type="scientific">Megaselia scalaris</name>
    <name type="common">Humpbacked fly</name>
    <name type="synonym">Phora scalaris</name>
    <dbReference type="NCBI Taxonomy" id="36166"/>
    <lineage>
        <taxon>Eukaryota</taxon>
        <taxon>Metazoa</taxon>
        <taxon>Ecdysozoa</taxon>
        <taxon>Arthropoda</taxon>
        <taxon>Hexapoda</taxon>
        <taxon>Insecta</taxon>
        <taxon>Pterygota</taxon>
        <taxon>Neoptera</taxon>
        <taxon>Endopterygota</taxon>
        <taxon>Diptera</taxon>
        <taxon>Brachycera</taxon>
        <taxon>Muscomorpha</taxon>
        <taxon>Platypezoidea</taxon>
        <taxon>Phoridae</taxon>
        <taxon>Megaseliini</taxon>
        <taxon>Megaselia</taxon>
    </lineage>
</organism>
<feature type="compositionally biased region" description="Gly residues" evidence="1">
    <location>
        <begin position="21"/>
        <end position="32"/>
    </location>
</feature>
<dbReference type="HOGENOM" id="CLU_2349044_0_0_1"/>
<evidence type="ECO:0000256" key="1">
    <source>
        <dbReference type="SAM" id="MobiDB-lite"/>
    </source>
</evidence>
<proteinExistence type="predicted"/>
<dbReference type="EMBL" id="CAQQ02376770">
    <property type="status" value="NOT_ANNOTATED_CDS"/>
    <property type="molecule type" value="Genomic_DNA"/>
</dbReference>
<keyword evidence="3" id="KW-1185">Reference proteome</keyword>
<evidence type="ECO:0000313" key="3">
    <source>
        <dbReference type="Proteomes" id="UP000015102"/>
    </source>
</evidence>
<reference evidence="2" key="2">
    <citation type="submission" date="2015-06" db="UniProtKB">
        <authorList>
            <consortium name="EnsemblMetazoa"/>
        </authorList>
    </citation>
    <scope>IDENTIFICATION</scope>
</reference>